<proteinExistence type="predicted"/>
<dbReference type="EMBL" id="JAULSR010000003">
    <property type="protein sequence ID" value="KAK0624779.1"/>
    <property type="molecule type" value="Genomic_DNA"/>
</dbReference>
<evidence type="ECO:0000313" key="2">
    <source>
        <dbReference type="Proteomes" id="UP001174934"/>
    </source>
</evidence>
<keyword evidence="2" id="KW-1185">Reference proteome</keyword>
<dbReference type="Proteomes" id="UP001174934">
    <property type="component" value="Unassembled WGS sequence"/>
</dbReference>
<evidence type="ECO:0000313" key="1">
    <source>
        <dbReference type="EMBL" id="KAK0624779.1"/>
    </source>
</evidence>
<reference evidence="1" key="1">
    <citation type="submission" date="2023-06" db="EMBL/GenBank/DDBJ databases">
        <title>Genome-scale phylogeny and comparative genomics of the fungal order Sordariales.</title>
        <authorList>
            <consortium name="Lawrence Berkeley National Laboratory"/>
            <person name="Hensen N."/>
            <person name="Bonometti L."/>
            <person name="Westerberg I."/>
            <person name="Brannstrom I.O."/>
            <person name="Guillou S."/>
            <person name="Cros-Aarteil S."/>
            <person name="Calhoun S."/>
            <person name="Haridas S."/>
            <person name="Kuo A."/>
            <person name="Mondo S."/>
            <person name="Pangilinan J."/>
            <person name="Riley R."/>
            <person name="LaButti K."/>
            <person name="Andreopoulos B."/>
            <person name="Lipzen A."/>
            <person name="Chen C."/>
            <person name="Yanf M."/>
            <person name="Daum C."/>
            <person name="Ng V."/>
            <person name="Clum A."/>
            <person name="Steindorff A."/>
            <person name="Ohm R."/>
            <person name="Martin F."/>
            <person name="Silar P."/>
            <person name="Natvig D."/>
            <person name="Lalanne C."/>
            <person name="Gautier V."/>
            <person name="Ament-velasquez S.L."/>
            <person name="Kruys A."/>
            <person name="Hutchinson M.I."/>
            <person name="Powell A.J."/>
            <person name="Barry K."/>
            <person name="Miller A.N."/>
            <person name="Grigoriev I.V."/>
            <person name="Debuchy R."/>
            <person name="Gladieux P."/>
            <person name="Thoren M.H."/>
            <person name="Johannesson H."/>
        </authorList>
    </citation>
    <scope>NUCLEOTIDE SEQUENCE</scope>
    <source>
        <strain evidence="1">SMH3391-2</strain>
    </source>
</reference>
<organism evidence="1 2">
    <name type="scientific">Bombardia bombarda</name>
    <dbReference type="NCBI Taxonomy" id="252184"/>
    <lineage>
        <taxon>Eukaryota</taxon>
        <taxon>Fungi</taxon>
        <taxon>Dikarya</taxon>
        <taxon>Ascomycota</taxon>
        <taxon>Pezizomycotina</taxon>
        <taxon>Sordariomycetes</taxon>
        <taxon>Sordariomycetidae</taxon>
        <taxon>Sordariales</taxon>
        <taxon>Lasiosphaeriaceae</taxon>
        <taxon>Bombardia</taxon>
    </lineage>
</organism>
<name>A0AA39X012_9PEZI</name>
<sequence>MKLHDLTKRDIAEGVFLCVVLVLCSLEDGLSNHDSLRVLTNRVKSAPNQLNKLFSAILDSIDVHYRRSTYYLFALTLRMNGVLLASETRDSRFTHLDNFTKFAEESFQCLSALGCSLFICAVDEEKPMNRNTTPERAKSEEEILERCRKALSQIKAGLKGFWMLIKMAM</sequence>
<protein>
    <submittedName>
        <fullName evidence="1">Uncharacterized protein</fullName>
    </submittedName>
</protein>
<accession>A0AA39X012</accession>
<comment type="caution">
    <text evidence="1">The sequence shown here is derived from an EMBL/GenBank/DDBJ whole genome shotgun (WGS) entry which is preliminary data.</text>
</comment>
<dbReference type="AlphaFoldDB" id="A0AA39X012"/>
<gene>
    <name evidence="1" type="ORF">B0T17DRAFT_531019</name>
</gene>